<dbReference type="PIRSF" id="PIRSF017082">
    <property type="entry name" value="YflP"/>
    <property type="match status" value="1"/>
</dbReference>
<keyword evidence="2" id="KW-0732">Signal</keyword>
<evidence type="ECO:0000256" key="1">
    <source>
        <dbReference type="ARBA" id="ARBA00006987"/>
    </source>
</evidence>
<dbReference type="RefSeq" id="WP_069693832.1">
    <property type="nucleotide sequence ID" value="NZ_CP017147.1"/>
</dbReference>
<evidence type="ECO:0000313" key="3">
    <source>
        <dbReference type="EMBL" id="AOO84646.1"/>
    </source>
</evidence>
<dbReference type="PANTHER" id="PTHR42928">
    <property type="entry name" value="TRICARBOXYLATE-BINDING PROTEIN"/>
    <property type="match status" value="1"/>
</dbReference>
<dbReference type="Proteomes" id="UP000094969">
    <property type="component" value="Chromosome"/>
</dbReference>
<reference evidence="3 4" key="1">
    <citation type="journal article" date="2015" name="Antonie Van Leeuwenhoek">
        <title>Bosea vaviloviae sp. nov., a new species of slow-growing rhizobia isolated from nodules of the relict species Vavilovia formosa (Stev.) Fed.</title>
        <authorList>
            <person name="Safronova V.I."/>
            <person name="Kuznetsova I.G."/>
            <person name="Sazanova A.L."/>
            <person name="Kimeklis A.K."/>
            <person name="Belimov A.A."/>
            <person name="Andronov E.E."/>
            <person name="Pinaev A.G."/>
            <person name="Chizhevskaya E.P."/>
            <person name="Pukhaev A.R."/>
            <person name="Popov K.P."/>
            <person name="Willems A."/>
            <person name="Tikhonovich I.A."/>
        </authorList>
    </citation>
    <scope>NUCLEOTIDE SEQUENCE [LARGE SCALE GENOMIC DNA]</scope>
    <source>
        <strain evidence="3 4">Vaf18</strain>
    </source>
</reference>
<dbReference type="InterPro" id="IPR005064">
    <property type="entry name" value="BUG"/>
</dbReference>
<organism evidence="3 4">
    <name type="scientific">Bosea vaviloviae</name>
    <dbReference type="NCBI Taxonomy" id="1526658"/>
    <lineage>
        <taxon>Bacteria</taxon>
        <taxon>Pseudomonadati</taxon>
        <taxon>Pseudomonadota</taxon>
        <taxon>Alphaproteobacteria</taxon>
        <taxon>Hyphomicrobiales</taxon>
        <taxon>Boseaceae</taxon>
        <taxon>Bosea</taxon>
    </lineage>
</organism>
<dbReference type="STRING" id="1526658.BHK69_20365"/>
<dbReference type="PANTHER" id="PTHR42928:SF5">
    <property type="entry name" value="BLR1237 PROTEIN"/>
    <property type="match status" value="1"/>
</dbReference>
<protein>
    <recommendedName>
        <fullName evidence="5">ABC transporter substrate-binding protein</fullName>
    </recommendedName>
</protein>
<sequence length="331" mass="33924">MRRAIVSLLSCITVAAGLTGVCPAQAQPTDYPVKPVRIIVGFAAGGAPDALARIVAEKLTQRWGKPVMVENRVGAQGNTAMAAVAKAEADGYTLALMPVGNAAVNPALFANLPYDPVKDFTPITQIASVENVLVVGSGSPIATAQDMLARGRPGPNQRGLTYASPGAGSLAHLAAELLARSTGLSMTHVPYRGVAPALTDVLRGDVDLIFAQLSTAKPLIDSGQLRALGLASARRSAVMPELPTIAEAFGLPGFEAVSWYALMAPAATPAPIVAKLNEAASQAIRSADVAEAMQAQGATPIGNSPAELAAVIAADSARWSKLVREAGIQPN</sequence>
<dbReference type="Gene3D" id="3.40.190.150">
    <property type="entry name" value="Bordetella uptake gene, domain 1"/>
    <property type="match status" value="1"/>
</dbReference>
<dbReference type="EMBL" id="CP017147">
    <property type="protein sequence ID" value="AOO84646.1"/>
    <property type="molecule type" value="Genomic_DNA"/>
</dbReference>
<dbReference type="OrthoDB" id="8443386at2"/>
<dbReference type="Pfam" id="PF03401">
    <property type="entry name" value="TctC"/>
    <property type="match status" value="1"/>
</dbReference>
<evidence type="ECO:0008006" key="5">
    <source>
        <dbReference type="Google" id="ProtNLM"/>
    </source>
</evidence>
<evidence type="ECO:0000313" key="4">
    <source>
        <dbReference type="Proteomes" id="UP000094969"/>
    </source>
</evidence>
<evidence type="ECO:0000256" key="2">
    <source>
        <dbReference type="SAM" id="SignalP"/>
    </source>
</evidence>
<dbReference type="InterPro" id="IPR042100">
    <property type="entry name" value="Bug_dom1"/>
</dbReference>
<dbReference type="SUPFAM" id="SSF53850">
    <property type="entry name" value="Periplasmic binding protein-like II"/>
    <property type="match status" value="1"/>
</dbReference>
<keyword evidence="4" id="KW-1185">Reference proteome</keyword>
<name>A0A1D7UBA2_9HYPH</name>
<feature type="signal peptide" evidence="2">
    <location>
        <begin position="1"/>
        <end position="26"/>
    </location>
</feature>
<dbReference type="Gene3D" id="3.40.190.10">
    <property type="entry name" value="Periplasmic binding protein-like II"/>
    <property type="match status" value="1"/>
</dbReference>
<gene>
    <name evidence="3" type="ORF">BHK69_20365</name>
</gene>
<dbReference type="KEGG" id="bvv:BHK69_20365"/>
<comment type="similarity">
    <text evidence="1">Belongs to the UPF0065 (bug) family.</text>
</comment>
<proteinExistence type="inferred from homology"/>
<feature type="chain" id="PRO_5009100232" description="ABC transporter substrate-binding protein" evidence="2">
    <location>
        <begin position="27"/>
        <end position="331"/>
    </location>
</feature>
<accession>A0A1D7UBA2</accession>
<dbReference type="AlphaFoldDB" id="A0A1D7UBA2"/>